<reference evidence="3" key="1">
    <citation type="submission" date="2017-11" db="EMBL/GenBank/DDBJ databases">
        <authorList>
            <person name="Watanabe M."/>
            <person name="Kojima H."/>
        </authorList>
    </citation>
    <scope>NUCLEOTIDE SEQUENCE [LARGE SCALE GENOMIC DNA]</scope>
    <source>
        <strain evidence="3">Tokyo 01</strain>
    </source>
</reference>
<dbReference type="GO" id="GO:0071111">
    <property type="term" value="F:cyclic-guanylate-specific phosphodiesterase activity"/>
    <property type="evidence" value="ECO:0007669"/>
    <property type="project" value="InterPro"/>
</dbReference>
<dbReference type="SUPFAM" id="SSF141868">
    <property type="entry name" value="EAL domain-like"/>
    <property type="match status" value="1"/>
</dbReference>
<dbReference type="EMBL" id="BEXT01000001">
    <property type="protein sequence ID" value="GBC61869.1"/>
    <property type="molecule type" value="Genomic_DNA"/>
</dbReference>
<reference evidence="3" key="2">
    <citation type="submission" date="2019-01" db="EMBL/GenBank/DDBJ databases">
        <title>Genome sequence of Desulfonema ishimotonii strain Tokyo 01.</title>
        <authorList>
            <person name="Fukui M."/>
        </authorList>
    </citation>
    <scope>NUCLEOTIDE SEQUENCE [LARGE SCALE GENOMIC DNA]</scope>
    <source>
        <strain evidence="3">Tokyo 01</strain>
    </source>
</reference>
<protein>
    <submittedName>
        <fullName evidence="2">GGDEF domain-containing response regulator</fullName>
    </submittedName>
</protein>
<evidence type="ECO:0000259" key="1">
    <source>
        <dbReference type="PROSITE" id="PS50883"/>
    </source>
</evidence>
<dbReference type="PROSITE" id="PS50883">
    <property type="entry name" value="EAL"/>
    <property type="match status" value="1"/>
</dbReference>
<dbReference type="PANTHER" id="PTHR33121:SF70">
    <property type="entry name" value="SIGNALING PROTEIN YKOW"/>
    <property type="match status" value="1"/>
</dbReference>
<name>A0A401FY35_9BACT</name>
<dbReference type="AlphaFoldDB" id="A0A401FY35"/>
<sequence>MHERAVNTLNMETGLRKAIRKKEFRLFYQPVIDLGTGRICGLEALIRWIHPEKGMIPPTDFIPLAEETGLIVPIGKWVLREACHQMARYIRAFSPEMPFCIGINISPVQLTQTDLSADVQAVIASSGLCPECLKLEITENVMMNDTEAARAVFDRLKKTGIRLAVDDFGTGYSSLSYLHRFPFDTLKIDRSFVSKLQEKNNRHSRILQAIMALAAHLDMEVIAEGIETEQQLQRLRSMNCPCGQGFYFSKPLPPEYLRHFFEHHNRMESHDPIPA</sequence>
<dbReference type="Pfam" id="PF00563">
    <property type="entry name" value="EAL"/>
    <property type="match status" value="1"/>
</dbReference>
<evidence type="ECO:0000313" key="2">
    <source>
        <dbReference type="EMBL" id="GBC61869.1"/>
    </source>
</evidence>
<organism evidence="2 3">
    <name type="scientific">Desulfonema ishimotonii</name>
    <dbReference type="NCBI Taxonomy" id="45657"/>
    <lineage>
        <taxon>Bacteria</taxon>
        <taxon>Pseudomonadati</taxon>
        <taxon>Thermodesulfobacteriota</taxon>
        <taxon>Desulfobacteria</taxon>
        <taxon>Desulfobacterales</taxon>
        <taxon>Desulfococcaceae</taxon>
        <taxon>Desulfonema</taxon>
    </lineage>
</organism>
<dbReference type="InterPro" id="IPR050706">
    <property type="entry name" value="Cyclic-di-GMP_PDE-like"/>
</dbReference>
<dbReference type="SMART" id="SM00052">
    <property type="entry name" value="EAL"/>
    <property type="match status" value="1"/>
</dbReference>
<accession>A0A401FY35</accession>
<evidence type="ECO:0000313" key="3">
    <source>
        <dbReference type="Proteomes" id="UP000288096"/>
    </source>
</evidence>
<dbReference type="OrthoDB" id="9759431at2"/>
<dbReference type="InterPro" id="IPR001633">
    <property type="entry name" value="EAL_dom"/>
</dbReference>
<gene>
    <name evidence="2" type="ORF">DENIS_2831</name>
</gene>
<dbReference type="CDD" id="cd01948">
    <property type="entry name" value="EAL"/>
    <property type="match status" value="1"/>
</dbReference>
<dbReference type="InterPro" id="IPR035919">
    <property type="entry name" value="EAL_sf"/>
</dbReference>
<feature type="domain" description="EAL" evidence="1">
    <location>
        <begin position="8"/>
        <end position="265"/>
    </location>
</feature>
<dbReference type="Proteomes" id="UP000288096">
    <property type="component" value="Unassembled WGS sequence"/>
</dbReference>
<dbReference type="PANTHER" id="PTHR33121">
    <property type="entry name" value="CYCLIC DI-GMP PHOSPHODIESTERASE PDEF"/>
    <property type="match status" value="1"/>
</dbReference>
<dbReference type="FunFam" id="3.20.20.450:FF:000001">
    <property type="entry name" value="Cyclic di-GMP phosphodiesterase yahA"/>
    <property type="match status" value="1"/>
</dbReference>
<comment type="caution">
    <text evidence="2">The sequence shown here is derived from an EMBL/GenBank/DDBJ whole genome shotgun (WGS) entry which is preliminary data.</text>
</comment>
<dbReference type="RefSeq" id="WP_124329101.1">
    <property type="nucleotide sequence ID" value="NZ_BEXT01000001.1"/>
</dbReference>
<dbReference type="Gene3D" id="3.20.20.450">
    <property type="entry name" value="EAL domain"/>
    <property type="match status" value="1"/>
</dbReference>
<keyword evidence="3" id="KW-1185">Reference proteome</keyword>
<proteinExistence type="predicted"/>